<reference evidence="2" key="1">
    <citation type="submission" date="2021-02" db="EMBL/GenBank/DDBJ databases">
        <authorList>
            <person name="Nowell W R."/>
        </authorList>
    </citation>
    <scope>NUCLEOTIDE SEQUENCE</scope>
</reference>
<dbReference type="Proteomes" id="UP000663833">
    <property type="component" value="Unassembled WGS sequence"/>
</dbReference>
<accession>A0A818HAQ6</accession>
<proteinExistence type="predicted"/>
<gene>
    <name evidence="2" type="ORF">LUA448_LOCUS25549</name>
</gene>
<organism evidence="2 3">
    <name type="scientific">Rotaria socialis</name>
    <dbReference type="NCBI Taxonomy" id="392032"/>
    <lineage>
        <taxon>Eukaryota</taxon>
        <taxon>Metazoa</taxon>
        <taxon>Spiralia</taxon>
        <taxon>Gnathifera</taxon>
        <taxon>Rotifera</taxon>
        <taxon>Eurotatoria</taxon>
        <taxon>Bdelloidea</taxon>
        <taxon>Philodinida</taxon>
        <taxon>Philodinidae</taxon>
        <taxon>Rotaria</taxon>
    </lineage>
</organism>
<name>A0A818HAQ6_9BILA</name>
<protein>
    <submittedName>
        <fullName evidence="2">Uncharacterized protein</fullName>
    </submittedName>
</protein>
<comment type="caution">
    <text evidence="2">The sequence shown here is derived from an EMBL/GenBank/DDBJ whole genome shotgun (WGS) entry which is preliminary data.</text>
</comment>
<keyword evidence="1" id="KW-1133">Transmembrane helix</keyword>
<evidence type="ECO:0000256" key="1">
    <source>
        <dbReference type="SAM" id="Phobius"/>
    </source>
</evidence>
<evidence type="ECO:0000313" key="3">
    <source>
        <dbReference type="Proteomes" id="UP000663833"/>
    </source>
</evidence>
<dbReference type="EMBL" id="CAJNYD010003383">
    <property type="protein sequence ID" value="CAF3505313.1"/>
    <property type="molecule type" value="Genomic_DNA"/>
</dbReference>
<dbReference type="AlphaFoldDB" id="A0A818HAQ6"/>
<keyword evidence="1" id="KW-0472">Membrane</keyword>
<sequence length="180" mass="21288">MQKLESEIKRFGWLLKLISWLEPIFICIPIWLTARLFCLSSCFTNAMLYPLTTLFFRYSHSQTKFYFNQSTRKVTLTNVYTDSDQFNGSFDFIIFACDAETVLKIFENPSKIQQAVLGNIRYFDDVTYTHTDLDYMKTHYNVHLEFDQYFIHSNMKDSRQPLEMPLESIESPTTSNCIKT</sequence>
<feature type="transmembrane region" description="Helical" evidence="1">
    <location>
        <begin position="12"/>
        <end position="32"/>
    </location>
</feature>
<keyword evidence="1" id="KW-0812">Transmembrane</keyword>
<evidence type="ECO:0000313" key="2">
    <source>
        <dbReference type="EMBL" id="CAF3505313.1"/>
    </source>
</evidence>